<organism evidence="1 2">
    <name type="scientific">Streptomyces bobili</name>
    <dbReference type="NCBI Taxonomy" id="67280"/>
    <lineage>
        <taxon>Bacteria</taxon>
        <taxon>Bacillati</taxon>
        <taxon>Actinomycetota</taxon>
        <taxon>Actinomycetes</taxon>
        <taxon>Kitasatosporales</taxon>
        <taxon>Streptomycetaceae</taxon>
        <taxon>Streptomyces</taxon>
    </lineage>
</organism>
<evidence type="ECO:0000313" key="2">
    <source>
        <dbReference type="Proteomes" id="UP001432071"/>
    </source>
</evidence>
<dbReference type="GeneID" id="93763050"/>
<dbReference type="Proteomes" id="UP001432071">
    <property type="component" value="Chromosome"/>
</dbReference>
<gene>
    <name evidence="1" type="ORF">OHT53_18735</name>
</gene>
<dbReference type="EMBL" id="CP108038">
    <property type="protein sequence ID" value="WUN87987.1"/>
    <property type="molecule type" value="Genomic_DNA"/>
</dbReference>
<name>A0ABZ1QZ76_9ACTN</name>
<reference evidence="1" key="1">
    <citation type="submission" date="2022-10" db="EMBL/GenBank/DDBJ databases">
        <title>The complete genomes of actinobacterial strains from the NBC collection.</title>
        <authorList>
            <person name="Joergensen T.S."/>
            <person name="Alvarez Arevalo M."/>
            <person name="Sterndorff E.B."/>
            <person name="Faurdal D."/>
            <person name="Vuksanovic O."/>
            <person name="Mourched A.-S."/>
            <person name="Charusanti P."/>
            <person name="Shaw S."/>
            <person name="Blin K."/>
            <person name="Weber T."/>
        </authorList>
    </citation>
    <scope>NUCLEOTIDE SEQUENCE</scope>
    <source>
        <strain evidence="1">NBC_00302</strain>
    </source>
</reference>
<keyword evidence="2" id="KW-1185">Reference proteome</keyword>
<accession>A0ABZ1QZ76</accession>
<protein>
    <submittedName>
        <fullName evidence="1">Uncharacterized protein</fullName>
    </submittedName>
</protein>
<dbReference type="RefSeq" id="WP_328735443.1">
    <property type="nucleotide sequence ID" value="NZ_CP108038.1"/>
</dbReference>
<proteinExistence type="predicted"/>
<evidence type="ECO:0000313" key="1">
    <source>
        <dbReference type="EMBL" id="WUN87987.1"/>
    </source>
</evidence>
<sequence length="298" mass="33448">MVPILERATNETDTLFDEDSGIFDEARILIQDTLRSIQSGSGIPRNFPPHALREFSRFGRSLQDDEFIVFDSGSTSEVVYSQPVRRLIHEQARLERFEIETLIAGQVLGVNAEKGTFDFRLSSGKQVLGRFSSDDIVADLKQYLDRSTMAPTVAVNAVAIQSLDGDFIEIQDILSIEPVLPPEWSERLVALQALESGWLDGIGKEVSRKLLRQVESILLELLDAHVERPYIYPTEEGGVQLEWPFTSGEVTLVVLPDEQVELYAFSKQDDTESAKTLHWRDLEDIAVFVTGGITKYGD</sequence>